<dbReference type="GO" id="GO:0003676">
    <property type="term" value="F:nucleic acid binding"/>
    <property type="evidence" value="ECO:0007669"/>
    <property type="project" value="InterPro"/>
</dbReference>
<dbReference type="InterPro" id="IPR003690">
    <property type="entry name" value="MTERF"/>
</dbReference>
<organism evidence="2 3">
    <name type="scientific">Zizania palustris</name>
    <name type="common">Northern wild rice</name>
    <dbReference type="NCBI Taxonomy" id="103762"/>
    <lineage>
        <taxon>Eukaryota</taxon>
        <taxon>Viridiplantae</taxon>
        <taxon>Streptophyta</taxon>
        <taxon>Embryophyta</taxon>
        <taxon>Tracheophyta</taxon>
        <taxon>Spermatophyta</taxon>
        <taxon>Magnoliopsida</taxon>
        <taxon>Liliopsida</taxon>
        <taxon>Poales</taxon>
        <taxon>Poaceae</taxon>
        <taxon>BOP clade</taxon>
        <taxon>Oryzoideae</taxon>
        <taxon>Oryzeae</taxon>
        <taxon>Zizaniinae</taxon>
        <taxon>Zizania</taxon>
    </lineage>
</organism>
<reference evidence="2" key="1">
    <citation type="journal article" date="2021" name="bioRxiv">
        <title>Whole Genome Assembly and Annotation of Northern Wild Rice, Zizania palustris L., Supports a Whole Genome Duplication in the Zizania Genus.</title>
        <authorList>
            <person name="Haas M."/>
            <person name="Kono T."/>
            <person name="Macchietto M."/>
            <person name="Millas R."/>
            <person name="McGilp L."/>
            <person name="Shao M."/>
            <person name="Duquette J."/>
            <person name="Hirsch C.N."/>
            <person name="Kimball J."/>
        </authorList>
    </citation>
    <scope>NUCLEOTIDE SEQUENCE</scope>
    <source>
        <tissue evidence="2">Fresh leaf tissue</tissue>
    </source>
</reference>
<dbReference type="PANTHER" id="PTHR13068:SF213">
    <property type="entry name" value="OS07G0423000 PROTEIN"/>
    <property type="match status" value="1"/>
</dbReference>
<dbReference type="AlphaFoldDB" id="A0A8J5WYV8"/>
<evidence type="ECO:0000313" key="2">
    <source>
        <dbReference type="EMBL" id="KAG8099953.1"/>
    </source>
</evidence>
<evidence type="ECO:0000256" key="1">
    <source>
        <dbReference type="SAM" id="MobiDB-lite"/>
    </source>
</evidence>
<reference evidence="2" key="2">
    <citation type="submission" date="2021-02" db="EMBL/GenBank/DDBJ databases">
        <authorList>
            <person name="Kimball J.A."/>
            <person name="Haas M.W."/>
            <person name="Macchietto M."/>
            <person name="Kono T."/>
            <person name="Duquette J."/>
            <person name="Shao M."/>
        </authorList>
    </citation>
    <scope>NUCLEOTIDE SEQUENCE</scope>
    <source>
        <tissue evidence="2">Fresh leaf tissue</tissue>
    </source>
</reference>
<comment type="caution">
    <text evidence="2">The sequence shown here is derived from an EMBL/GenBank/DDBJ whole genome shotgun (WGS) entry which is preliminary data.</text>
</comment>
<keyword evidence="3" id="KW-1185">Reference proteome</keyword>
<protein>
    <submittedName>
        <fullName evidence="2">Uncharacterized protein</fullName>
    </submittedName>
</protein>
<dbReference type="SMART" id="SM00733">
    <property type="entry name" value="Mterf"/>
    <property type="match status" value="6"/>
</dbReference>
<accession>A0A8J5WYV8</accession>
<sequence>MFLRCCPHHLKVRALLGGGGGGGGGGLRKPTAQLLGSVPVTHFFKHFLPFLGNQAALSSAAATDPCSLTVHFLINSCGLSEVEATAAAARVRLRSTKRAHAVLALFRGLGLAGADITRVVTAAPPVLSYRAERSLMPKIDFFRHDLGLSDAEIRRIILISPYRLLCYSLEKCFRPNYLLLRDLVGSDKNVITAVLQYTELIHGDVRGVLLPKVKALRDDGASDAVIVKLLTTHPKALMHRHSLFEESLAGVKELGITPSSGMFPYSFGLFARMHPTKWKLRMNNYLSLGWTEEQVKQAFVRHPYCMSVSDHKVRRIWQFFAGKFGWSAEYVAGSPTLLSLSFEKRILPRHAVLSLLASRGEFKRIIKISHMVMSEKKFVERYVTSYQEAIPEVVEAYAARTASAVTVVTAATVVRLQAVTLPPVTALRRGLAAIAATRAIAAARAVSPPHAPQRAGSPPFATSAFAAPPSGLWPSSLMAERATTSTLGSPVASPCNRAPASGGARSPARLGPPVHCTAAAHPETQRQTPRHARAPAPLPSPVCPFGFHLLVGLCSSKRPRRP</sequence>
<feature type="region of interest" description="Disordered" evidence="1">
    <location>
        <begin position="484"/>
        <end position="516"/>
    </location>
</feature>
<proteinExistence type="predicted"/>
<dbReference type="EMBL" id="JAAALK010000079">
    <property type="protein sequence ID" value="KAG8099953.1"/>
    <property type="molecule type" value="Genomic_DNA"/>
</dbReference>
<dbReference type="OrthoDB" id="637682at2759"/>
<dbReference type="PANTHER" id="PTHR13068">
    <property type="entry name" value="CGI-12 PROTEIN-RELATED"/>
    <property type="match status" value="1"/>
</dbReference>
<dbReference type="Pfam" id="PF02536">
    <property type="entry name" value="mTERF"/>
    <property type="match status" value="2"/>
</dbReference>
<name>A0A8J5WYV8_ZIZPA</name>
<evidence type="ECO:0000313" key="3">
    <source>
        <dbReference type="Proteomes" id="UP000729402"/>
    </source>
</evidence>
<gene>
    <name evidence="2" type="ORF">GUJ93_ZPchr0013g37987</name>
</gene>
<dbReference type="Proteomes" id="UP000729402">
    <property type="component" value="Unassembled WGS sequence"/>
</dbReference>
<dbReference type="FunFam" id="1.25.70.10:FF:000001">
    <property type="entry name" value="Mitochondrial transcription termination factor-like"/>
    <property type="match status" value="1"/>
</dbReference>